<dbReference type="AlphaFoldDB" id="A0A7E4VQW2"/>
<keyword evidence="4" id="KW-1185">Reference proteome</keyword>
<keyword evidence="2" id="KW-0238">DNA-binding</keyword>
<dbReference type="Proteomes" id="UP000492821">
    <property type="component" value="Unassembled WGS sequence"/>
</dbReference>
<dbReference type="InterPro" id="IPR000814">
    <property type="entry name" value="TBP"/>
</dbReference>
<evidence type="ECO:0000256" key="3">
    <source>
        <dbReference type="ARBA" id="ARBA00023163"/>
    </source>
</evidence>
<dbReference type="GO" id="GO:0003677">
    <property type="term" value="F:DNA binding"/>
    <property type="evidence" value="ECO:0007669"/>
    <property type="project" value="UniProtKB-KW"/>
</dbReference>
<reference evidence="5" key="2">
    <citation type="submission" date="2020-10" db="UniProtKB">
        <authorList>
            <consortium name="WormBaseParasite"/>
        </authorList>
    </citation>
    <scope>IDENTIFICATION</scope>
</reference>
<protein>
    <submittedName>
        <fullName evidence="5">TATA-box-binding protein</fullName>
    </submittedName>
</protein>
<dbReference type="Pfam" id="PF00352">
    <property type="entry name" value="TBP"/>
    <property type="match status" value="1"/>
</dbReference>
<keyword evidence="3" id="KW-0804">Transcription</keyword>
<dbReference type="PRINTS" id="PR00686">
    <property type="entry name" value="TIFACTORIID"/>
</dbReference>
<proteinExistence type="inferred from homology"/>
<sequence length="142" mass="15892">MKTSLGLTMQLEYTILNIVATCDIGQNVNLESFARVNKDAVRYNPAVFRAAILRLPDPRTTFLVFHTGRIVITGVKSLDDLPHQALRVSRMLRLQIKLDGACIIVFSSGKIIVTGLKHSSALILCYSEMQQFIVNFGTFFMI</sequence>
<dbReference type="SUPFAM" id="SSF55945">
    <property type="entry name" value="TATA-box binding protein-like"/>
    <property type="match status" value="2"/>
</dbReference>
<name>A0A7E4VQW2_PANRE</name>
<dbReference type="PANTHER" id="PTHR10126">
    <property type="entry name" value="TATA-BOX BINDING PROTEIN"/>
    <property type="match status" value="1"/>
</dbReference>
<reference evidence="4" key="1">
    <citation type="journal article" date="2013" name="Genetics">
        <title>The draft genome and transcriptome of Panagrellus redivivus are shaped by the harsh demands of a free-living lifestyle.</title>
        <authorList>
            <person name="Srinivasan J."/>
            <person name="Dillman A.R."/>
            <person name="Macchietto M.G."/>
            <person name="Heikkinen L."/>
            <person name="Lakso M."/>
            <person name="Fracchia K.M."/>
            <person name="Antoshechkin I."/>
            <person name="Mortazavi A."/>
            <person name="Wong G."/>
            <person name="Sternberg P.W."/>
        </authorList>
    </citation>
    <scope>NUCLEOTIDE SEQUENCE [LARGE SCALE GENOMIC DNA]</scope>
    <source>
        <strain evidence="4">MT8872</strain>
    </source>
</reference>
<dbReference type="InterPro" id="IPR012295">
    <property type="entry name" value="TBP_dom_sf"/>
</dbReference>
<dbReference type="GO" id="GO:0006352">
    <property type="term" value="P:DNA-templated transcription initiation"/>
    <property type="evidence" value="ECO:0007669"/>
    <property type="project" value="InterPro"/>
</dbReference>
<evidence type="ECO:0000256" key="2">
    <source>
        <dbReference type="ARBA" id="ARBA00023125"/>
    </source>
</evidence>
<accession>A0A7E4VQW2</accession>
<evidence type="ECO:0000313" key="4">
    <source>
        <dbReference type="Proteomes" id="UP000492821"/>
    </source>
</evidence>
<dbReference type="WBParaSite" id="Pan_g23946.t1">
    <property type="protein sequence ID" value="Pan_g23946.t1"/>
    <property type="gene ID" value="Pan_g23946"/>
</dbReference>
<dbReference type="Gene3D" id="3.30.310.10">
    <property type="entry name" value="TATA-Binding Protein"/>
    <property type="match status" value="1"/>
</dbReference>
<evidence type="ECO:0000313" key="5">
    <source>
        <dbReference type="WBParaSite" id="Pan_g23946.t1"/>
    </source>
</evidence>
<evidence type="ECO:0000256" key="1">
    <source>
        <dbReference type="ARBA" id="ARBA00005560"/>
    </source>
</evidence>
<comment type="similarity">
    <text evidence="1">Belongs to the TBP family.</text>
</comment>
<organism evidence="4 5">
    <name type="scientific">Panagrellus redivivus</name>
    <name type="common">Microworm</name>
    <dbReference type="NCBI Taxonomy" id="6233"/>
    <lineage>
        <taxon>Eukaryota</taxon>
        <taxon>Metazoa</taxon>
        <taxon>Ecdysozoa</taxon>
        <taxon>Nematoda</taxon>
        <taxon>Chromadorea</taxon>
        <taxon>Rhabditida</taxon>
        <taxon>Tylenchina</taxon>
        <taxon>Panagrolaimomorpha</taxon>
        <taxon>Panagrolaimoidea</taxon>
        <taxon>Panagrolaimidae</taxon>
        <taxon>Panagrellus</taxon>
    </lineage>
</organism>